<dbReference type="HOGENOM" id="CLU_587773_0_0_0"/>
<evidence type="ECO:0000256" key="2">
    <source>
        <dbReference type="SAM" id="MobiDB-lite"/>
    </source>
</evidence>
<dbReference type="STRING" id="575540.Isop_2881"/>
<evidence type="ECO:0000256" key="1">
    <source>
        <dbReference type="PROSITE-ProRule" id="PRU00339"/>
    </source>
</evidence>
<name>E8R1M8_ISOPI</name>
<sequence>MVNSADAQRATQFFLRGTEAVKKGNHPYALEMFRDACKLAPDNIQYRQSLRGTQRLVFGNNPSKVGMIAAARATPARSRAKSLRQKGRFAEALEAIEDAFAHHPWDLASAIELAEIYEAMNLPLQARWAMQSVFEQGKEDVHFLKHLAHVLRINKQYEAAAQCLEKVRQLKPSEDVAQLIKDIYAEQAMNQTEETSASSGTVARISLTRLAHSQSSPDPEEGPDELSSNPSDAQSDAEAARATATRSPEERLLDEIKANPDAPGPYLRAADHFRNLGRLEEAEKILARALKRLPDDELIARDLAEVQLERITKLIGEWEKRLQAQPDDPTAQANLKKLHALRDEREIAERKRLHDRNPNDAEAAWKLGEILARVGRHDEAIRCFQIARHDPAWKVKALEYAGRSFEAKNMAKLAERNYQDALKELDPADEETFKALHYRLGRLAEEHGNPVAAEEHYNEVANLDYNYLDVAQRIQALNA</sequence>
<dbReference type="OrthoDB" id="212218at2"/>
<dbReference type="InParanoid" id="E8R1M8"/>
<dbReference type="InterPro" id="IPR011990">
    <property type="entry name" value="TPR-like_helical_dom_sf"/>
</dbReference>
<protein>
    <submittedName>
        <fullName evidence="3">Tetratricopeptide TPR_1 repeat-containing protein</fullName>
    </submittedName>
</protein>
<keyword evidence="1" id="KW-0802">TPR repeat</keyword>
<organism evidence="3 4">
    <name type="scientific">Isosphaera pallida (strain ATCC 43644 / DSM 9630 / IS1B)</name>
    <dbReference type="NCBI Taxonomy" id="575540"/>
    <lineage>
        <taxon>Bacteria</taxon>
        <taxon>Pseudomonadati</taxon>
        <taxon>Planctomycetota</taxon>
        <taxon>Planctomycetia</taxon>
        <taxon>Isosphaerales</taxon>
        <taxon>Isosphaeraceae</taxon>
        <taxon>Isosphaera</taxon>
    </lineage>
</organism>
<proteinExistence type="predicted"/>
<gene>
    <name evidence="3" type="ordered locus">Isop_2881</name>
</gene>
<dbReference type="Pfam" id="PF13428">
    <property type="entry name" value="TPR_14"/>
    <property type="match status" value="1"/>
</dbReference>
<dbReference type="EMBL" id="CP002353">
    <property type="protein sequence ID" value="ADV63446.1"/>
    <property type="molecule type" value="Genomic_DNA"/>
</dbReference>
<dbReference type="RefSeq" id="WP_013565734.1">
    <property type="nucleotide sequence ID" value="NC_014962.1"/>
</dbReference>
<dbReference type="KEGG" id="ipa:Isop_2881"/>
<dbReference type="Pfam" id="PF13432">
    <property type="entry name" value="TPR_16"/>
    <property type="match status" value="1"/>
</dbReference>
<feature type="repeat" description="TPR" evidence="1">
    <location>
        <begin position="10"/>
        <end position="43"/>
    </location>
</feature>
<dbReference type="PANTHER" id="PTHR12558:SF13">
    <property type="entry name" value="CELL DIVISION CYCLE PROTEIN 27 HOMOLOG"/>
    <property type="match status" value="1"/>
</dbReference>
<reference evidence="3 4" key="2">
    <citation type="journal article" date="2011" name="Stand. Genomic Sci.">
        <title>Complete genome sequence of Isosphaera pallida type strain (IS1B).</title>
        <authorList>
            <consortium name="US DOE Joint Genome Institute (JGI-PGF)"/>
            <person name="Goker M."/>
            <person name="Cleland D."/>
            <person name="Saunders E."/>
            <person name="Lapidus A."/>
            <person name="Nolan M."/>
            <person name="Lucas S."/>
            <person name="Hammon N."/>
            <person name="Deshpande S."/>
            <person name="Cheng J.F."/>
            <person name="Tapia R."/>
            <person name="Han C."/>
            <person name="Goodwin L."/>
            <person name="Pitluck S."/>
            <person name="Liolios K."/>
            <person name="Pagani I."/>
            <person name="Ivanova N."/>
            <person name="Mavromatis K."/>
            <person name="Pati A."/>
            <person name="Chen A."/>
            <person name="Palaniappan K."/>
            <person name="Land M."/>
            <person name="Hauser L."/>
            <person name="Chang Y.J."/>
            <person name="Jeffries C.D."/>
            <person name="Detter J.C."/>
            <person name="Beck B."/>
            <person name="Woyke T."/>
            <person name="Bristow J."/>
            <person name="Eisen J.A."/>
            <person name="Markowitz V."/>
            <person name="Hugenholtz P."/>
            <person name="Kyrpides N.C."/>
            <person name="Klenk H.P."/>
        </authorList>
    </citation>
    <scope>NUCLEOTIDE SEQUENCE [LARGE SCALE GENOMIC DNA]</scope>
    <source>
        <strain evidence="4">ATCC 43644 / DSM 9630 / IS1B</strain>
    </source>
</reference>
<dbReference type="SUPFAM" id="SSF48452">
    <property type="entry name" value="TPR-like"/>
    <property type="match status" value="3"/>
</dbReference>
<dbReference type="PANTHER" id="PTHR12558">
    <property type="entry name" value="CELL DIVISION CYCLE 16,23,27"/>
    <property type="match status" value="1"/>
</dbReference>
<dbReference type="InterPro" id="IPR019734">
    <property type="entry name" value="TPR_rpt"/>
</dbReference>
<feature type="compositionally biased region" description="Basic and acidic residues" evidence="2">
    <location>
        <begin position="247"/>
        <end position="258"/>
    </location>
</feature>
<evidence type="ECO:0000313" key="4">
    <source>
        <dbReference type="Proteomes" id="UP000008631"/>
    </source>
</evidence>
<dbReference type="Proteomes" id="UP000008631">
    <property type="component" value="Chromosome"/>
</dbReference>
<keyword evidence="4" id="KW-1185">Reference proteome</keyword>
<dbReference type="PROSITE" id="PS50005">
    <property type="entry name" value="TPR"/>
    <property type="match status" value="1"/>
</dbReference>
<dbReference type="eggNOG" id="COG0457">
    <property type="taxonomic scope" value="Bacteria"/>
</dbReference>
<feature type="region of interest" description="Disordered" evidence="2">
    <location>
        <begin position="211"/>
        <end position="266"/>
    </location>
</feature>
<dbReference type="Gene3D" id="1.25.40.10">
    <property type="entry name" value="Tetratricopeptide repeat domain"/>
    <property type="match status" value="3"/>
</dbReference>
<evidence type="ECO:0000313" key="3">
    <source>
        <dbReference type="EMBL" id="ADV63446.1"/>
    </source>
</evidence>
<accession>E8R1M8</accession>
<dbReference type="AlphaFoldDB" id="E8R1M8"/>
<reference key="1">
    <citation type="submission" date="2010-11" db="EMBL/GenBank/DDBJ databases">
        <title>The complete sequence of chromosome of Isophaera pallida ATCC 43644.</title>
        <authorList>
            <consortium name="US DOE Joint Genome Institute (JGI-PGF)"/>
            <person name="Lucas S."/>
            <person name="Copeland A."/>
            <person name="Lapidus A."/>
            <person name="Bruce D."/>
            <person name="Goodwin L."/>
            <person name="Pitluck S."/>
            <person name="Kyrpides N."/>
            <person name="Mavromatis K."/>
            <person name="Pagani I."/>
            <person name="Ivanova N."/>
            <person name="Saunders E."/>
            <person name="Brettin T."/>
            <person name="Detter J.C."/>
            <person name="Han C."/>
            <person name="Tapia R."/>
            <person name="Land M."/>
            <person name="Hauser L."/>
            <person name="Markowitz V."/>
            <person name="Cheng J.-F."/>
            <person name="Hugenholtz P."/>
            <person name="Woyke T."/>
            <person name="Wu D."/>
            <person name="Eisen J.A."/>
        </authorList>
    </citation>
    <scope>NUCLEOTIDE SEQUENCE</scope>
    <source>
        <strain>ATCC 43644</strain>
    </source>
</reference>
<dbReference type="SMART" id="SM00028">
    <property type="entry name" value="TPR"/>
    <property type="match status" value="6"/>
</dbReference>